<dbReference type="EC" id="2.7.7.85" evidence="10"/>
<feature type="transmembrane region" description="Helical" evidence="10">
    <location>
        <begin position="15"/>
        <end position="32"/>
    </location>
</feature>
<dbReference type="InterPro" id="IPR050338">
    <property type="entry name" value="DisA"/>
</dbReference>
<dbReference type="GO" id="GO:0004016">
    <property type="term" value="F:adenylate cyclase activity"/>
    <property type="evidence" value="ECO:0007669"/>
    <property type="project" value="UniProtKB-UniRule"/>
</dbReference>
<evidence type="ECO:0000313" key="12">
    <source>
        <dbReference type="EMBL" id="HIV61597.1"/>
    </source>
</evidence>
<dbReference type="InterPro" id="IPR003390">
    <property type="entry name" value="DNA_integrity_scan_DisA_N"/>
</dbReference>
<keyword evidence="7 10" id="KW-0067">ATP-binding</keyword>
<evidence type="ECO:0000256" key="4">
    <source>
        <dbReference type="ARBA" id="ARBA00022692"/>
    </source>
</evidence>
<keyword evidence="3 10" id="KW-0808">Transferase</keyword>
<comment type="function">
    <text evidence="10">Catalyzes the condensation of 2 ATP molecules into cyclic di-AMP (c-di-AMP), a second messenger used to regulate differing processes in different bacteria.</text>
</comment>
<dbReference type="NCBIfam" id="TIGR00159">
    <property type="entry name" value="diadenylate cyclase CdaA"/>
    <property type="match status" value="1"/>
</dbReference>
<evidence type="ECO:0000256" key="8">
    <source>
        <dbReference type="ARBA" id="ARBA00022989"/>
    </source>
</evidence>
<dbReference type="Gene3D" id="3.40.1700.10">
    <property type="entry name" value="DNA integrity scanning protein, DisA, N-terminal domain"/>
    <property type="match status" value="1"/>
</dbReference>
<evidence type="ECO:0000256" key="9">
    <source>
        <dbReference type="ARBA" id="ARBA00023136"/>
    </source>
</evidence>
<dbReference type="InterPro" id="IPR045585">
    <property type="entry name" value="CdaA_N"/>
</dbReference>
<dbReference type="FunFam" id="3.40.1700.10:FF:000002">
    <property type="entry name" value="Diadenylate cyclase"/>
    <property type="match status" value="1"/>
</dbReference>
<keyword evidence="6 10" id="KW-0547">Nucleotide-binding</keyword>
<protein>
    <recommendedName>
        <fullName evidence="10">Diadenylate cyclase</fullName>
        <shortName evidence="10">DAC</shortName>
        <ecNumber evidence="10">2.7.7.85</ecNumber>
    </recommendedName>
    <alternativeName>
        <fullName evidence="10">Cyclic-di-AMP synthase</fullName>
        <shortName evidence="10">c-di-AMP synthase</shortName>
    </alternativeName>
</protein>
<accession>A0A9D1PI94</accession>
<evidence type="ECO:0000256" key="2">
    <source>
        <dbReference type="ARBA" id="ARBA00022475"/>
    </source>
</evidence>
<dbReference type="PROSITE" id="PS51794">
    <property type="entry name" value="DAC"/>
    <property type="match status" value="1"/>
</dbReference>
<proteinExistence type="inferred from homology"/>
<dbReference type="GO" id="GO:0005524">
    <property type="term" value="F:ATP binding"/>
    <property type="evidence" value="ECO:0007669"/>
    <property type="project" value="UniProtKB-UniRule"/>
</dbReference>
<dbReference type="Pfam" id="PF19293">
    <property type="entry name" value="CdaA_N"/>
    <property type="match status" value="1"/>
</dbReference>
<dbReference type="GO" id="GO:0006171">
    <property type="term" value="P:cAMP biosynthetic process"/>
    <property type="evidence" value="ECO:0007669"/>
    <property type="project" value="InterPro"/>
</dbReference>
<dbReference type="InterPro" id="IPR036888">
    <property type="entry name" value="DNA_integrity_DisA_N_sf"/>
</dbReference>
<dbReference type="AlphaFoldDB" id="A0A9D1PI94"/>
<reference evidence="12" key="1">
    <citation type="journal article" date="2021" name="PeerJ">
        <title>Extensive microbial diversity within the chicken gut microbiome revealed by metagenomics and culture.</title>
        <authorList>
            <person name="Gilroy R."/>
            <person name="Ravi A."/>
            <person name="Getino M."/>
            <person name="Pursley I."/>
            <person name="Horton D.L."/>
            <person name="Alikhan N.F."/>
            <person name="Baker D."/>
            <person name="Gharbi K."/>
            <person name="Hall N."/>
            <person name="Watson M."/>
            <person name="Adriaenssens E.M."/>
            <person name="Foster-Nyarko E."/>
            <person name="Jarju S."/>
            <person name="Secka A."/>
            <person name="Antonio M."/>
            <person name="Oren A."/>
            <person name="Chaudhuri R.R."/>
            <person name="La Ragione R."/>
            <person name="Hildebrand F."/>
            <person name="Pallen M.J."/>
        </authorList>
    </citation>
    <scope>NUCLEOTIDE SEQUENCE</scope>
    <source>
        <strain evidence="12">CHK193-4272</strain>
    </source>
</reference>
<feature type="transmembrane region" description="Helical" evidence="10">
    <location>
        <begin position="74"/>
        <end position="93"/>
    </location>
</feature>
<dbReference type="SUPFAM" id="SSF143597">
    <property type="entry name" value="YojJ-like"/>
    <property type="match status" value="1"/>
</dbReference>
<evidence type="ECO:0000313" key="13">
    <source>
        <dbReference type="Proteomes" id="UP000886808"/>
    </source>
</evidence>
<organism evidence="12 13">
    <name type="scientific">Candidatus Butyricicoccus avistercoris</name>
    <dbReference type="NCBI Taxonomy" id="2838518"/>
    <lineage>
        <taxon>Bacteria</taxon>
        <taxon>Bacillati</taxon>
        <taxon>Bacillota</taxon>
        <taxon>Clostridia</taxon>
        <taxon>Eubacteriales</taxon>
        <taxon>Butyricicoccaceae</taxon>
        <taxon>Butyricicoccus</taxon>
    </lineage>
</organism>
<dbReference type="InterPro" id="IPR014046">
    <property type="entry name" value="C-di-AMP_synthase"/>
</dbReference>
<dbReference type="PANTHER" id="PTHR34185">
    <property type="entry name" value="DIADENYLATE CYCLASE"/>
    <property type="match status" value="1"/>
</dbReference>
<evidence type="ECO:0000259" key="11">
    <source>
        <dbReference type="PROSITE" id="PS51794"/>
    </source>
</evidence>
<comment type="similarity">
    <text evidence="10">Belongs to the adenylate cyclase family. DacA/CdaA subfamily.</text>
</comment>
<comment type="subunit">
    <text evidence="10">Probably a homodimer.</text>
</comment>
<dbReference type="HAMAP" id="MF_01499">
    <property type="entry name" value="DacA"/>
    <property type="match status" value="1"/>
</dbReference>
<dbReference type="PANTHER" id="PTHR34185:SF1">
    <property type="entry name" value="DIADENYLATE CYCLASE"/>
    <property type="match status" value="1"/>
</dbReference>
<dbReference type="Proteomes" id="UP000886808">
    <property type="component" value="Unassembled WGS sequence"/>
</dbReference>
<comment type="caution">
    <text evidence="10">Lacks conserved residue(s) required for the propagation of feature annotation.</text>
</comment>
<feature type="domain" description="DAC" evidence="11">
    <location>
        <begin position="86"/>
        <end position="248"/>
    </location>
</feature>
<sequence>MEFWENYWLLVKNGSITDIIDIAIVAFLVYHLIRFVKNTSAERLLKGVVILLAAQLIASRAYLNTISFVLEKTFYYGVIALLIVFQPELRRLLEQIGMGHVTRLLVRRENGQTEIDYAITQTVLACESMSWSRTGALMVFERMERLGEVTKTGTRIDAEPSAELIKNIFYPKSPLHDGAMVLRDGRIHSAGCVLPLSKNLNLSRELGTRHRSAVGMSEVSDAVIVVVSEETGAISVAIGGMLKRQLDSETLRKILEAELITNTVDKKKKKSNLLAGRKDKK</sequence>
<dbReference type="PIRSF" id="PIRSF004793">
    <property type="entry name" value="UCP004793"/>
    <property type="match status" value="1"/>
</dbReference>
<dbReference type="EMBL" id="DXIE01000015">
    <property type="protein sequence ID" value="HIV61597.1"/>
    <property type="molecule type" value="Genomic_DNA"/>
</dbReference>
<keyword evidence="5 10" id="KW-0548">Nucleotidyltransferase</keyword>
<keyword evidence="4 10" id="KW-0812">Transmembrane</keyword>
<reference evidence="12" key="2">
    <citation type="submission" date="2021-04" db="EMBL/GenBank/DDBJ databases">
        <authorList>
            <person name="Gilroy R."/>
        </authorList>
    </citation>
    <scope>NUCLEOTIDE SEQUENCE</scope>
    <source>
        <strain evidence="12">CHK193-4272</strain>
    </source>
</reference>
<dbReference type="InterPro" id="IPR034701">
    <property type="entry name" value="CdaA"/>
</dbReference>
<evidence type="ECO:0000256" key="1">
    <source>
        <dbReference type="ARBA" id="ARBA00000877"/>
    </source>
</evidence>
<evidence type="ECO:0000256" key="6">
    <source>
        <dbReference type="ARBA" id="ARBA00022741"/>
    </source>
</evidence>
<comment type="catalytic activity">
    <reaction evidence="1 10">
        <text>2 ATP = 3',3'-c-di-AMP + 2 diphosphate</text>
        <dbReference type="Rhea" id="RHEA:35655"/>
        <dbReference type="ChEBI" id="CHEBI:30616"/>
        <dbReference type="ChEBI" id="CHEBI:33019"/>
        <dbReference type="ChEBI" id="CHEBI:71500"/>
        <dbReference type="EC" id="2.7.7.85"/>
    </reaction>
</comment>
<evidence type="ECO:0000256" key="7">
    <source>
        <dbReference type="ARBA" id="ARBA00022840"/>
    </source>
</evidence>
<dbReference type="Pfam" id="PF02457">
    <property type="entry name" value="DAC"/>
    <property type="match status" value="1"/>
</dbReference>
<evidence type="ECO:0000256" key="10">
    <source>
        <dbReference type="HAMAP-Rule" id="MF_01499"/>
    </source>
</evidence>
<name>A0A9D1PI94_9FIRM</name>
<evidence type="ECO:0000256" key="3">
    <source>
        <dbReference type="ARBA" id="ARBA00022679"/>
    </source>
</evidence>
<evidence type="ECO:0000256" key="5">
    <source>
        <dbReference type="ARBA" id="ARBA00022695"/>
    </source>
</evidence>
<keyword evidence="8 10" id="KW-1133">Transmembrane helix</keyword>
<keyword evidence="2 10" id="KW-1003">Cell membrane</keyword>
<dbReference type="GO" id="GO:0106408">
    <property type="term" value="F:diadenylate cyclase activity"/>
    <property type="evidence" value="ECO:0007669"/>
    <property type="project" value="UniProtKB-EC"/>
</dbReference>
<gene>
    <name evidence="12" type="primary">cdaA</name>
    <name evidence="10" type="synonym">dacA</name>
    <name evidence="12" type="ORF">H9746_01940</name>
</gene>
<comment type="caution">
    <text evidence="12">The sequence shown here is derived from an EMBL/GenBank/DDBJ whole genome shotgun (WGS) entry which is preliminary data.</text>
</comment>
<keyword evidence="9 10" id="KW-0472">Membrane</keyword>